<dbReference type="EMBL" id="CAJNOI010000323">
    <property type="protein sequence ID" value="CAF1242625.1"/>
    <property type="molecule type" value="Genomic_DNA"/>
</dbReference>
<keyword evidence="2" id="KW-1133">Transmembrane helix</keyword>
<keyword evidence="2" id="KW-0812">Transmembrane</keyword>
<organism evidence="4 5">
    <name type="scientific">Adineta steineri</name>
    <dbReference type="NCBI Taxonomy" id="433720"/>
    <lineage>
        <taxon>Eukaryota</taxon>
        <taxon>Metazoa</taxon>
        <taxon>Spiralia</taxon>
        <taxon>Gnathifera</taxon>
        <taxon>Rotifera</taxon>
        <taxon>Eurotatoria</taxon>
        <taxon>Bdelloidea</taxon>
        <taxon>Adinetida</taxon>
        <taxon>Adinetidae</taxon>
        <taxon>Adineta</taxon>
    </lineage>
</organism>
<evidence type="ECO:0000313" key="4">
    <source>
        <dbReference type="EMBL" id="CAF1382910.1"/>
    </source>
</evidence>
<evidence type="ECO:0000256" key="2">
    <source>
        <dbReference type="SAM" id="Phobius"/>
    </source>
</evidence>
<reference evidence="4" key="1">
    <citation type="submission" date="2021-02" db="EMBL/GenBank/DDBJ databases">
        <authorList>
            <person name="Nowell W R."/>
        </authorList>
    </citation>
    <scope>NUCLEOTIDE SEQUENCE</scope>
</reference>
<keyword evidence="1" id="KW-0732">Signal</keyword>
<feature type="transmembrane region" description="Helical" evidence="2">
    <location>
        <begin position="173"/>
        <end position="191"/>
    </location>
</feature>
<evidence type="ECO:0000256" key="1">
    <source>
        <dbReference type="ARBA" id="ARBA00022729"/>
    </source>
</evidence>
<name>A0A815JSH9_9BILA</name>
<dbReference type="PANTHER" id="PTHR44103">
    <property type="entry name" value="PROPROTEIN CONVERTASE P"/>
    <property type="match status" value="1"/>
</dbReference>
<gene>
    <name evidence="3" type="ORF">BJG266_LOCUS29139</name>
    <name evidence="4" type="ORF">QVE165_LOCUS35765</name>
</gene>
<feature type="transmembrane region" description="Helical" evidence="2">
    <location>
        <begin position="71"/>
        <end position="104"/>
    </location>
</feature>
<dbReference type="SUPFAM" id="SSF69318">
    <property type="entry name" value="Integrin alpha N-terminal domain"/>
    <property type="match status" value="1"/>
</dbReference>
<evidence type="ECO:0000313" key="5">
    <source>
        <dbReference type="Proteomes" id="UP000663832"/>
    </source>
</evidence>
<proteinExistence type="predicted"/>
<keyword evidence="2" id="KW-0472">Membrane</keyword>
<dbReference type="PANTHER" id="PTHR44103:SF1">
    <property type="entry name" value="PROPROTEIN CONVERTASE P"/>
    <property type="match status" value="1"/>
</dbReference>
<evidence type="ECO:0000313" key="3">
    <source>
        <dbReference type="EMBL" id="CAF1242625.1"/>
    </source>
</evidence>
<comment type="caution">
    <text evidence="4">The sequence shown here is derived from an EMBL/GenBank/DDBJ whole genome shotgun (WGS) entry which is preliminary data.</text>
</comment>
<accession>A0A815JSH9</accession>
<dbReference type="Proteomes" id="UP000663877">
    <property type="component" value="Unassembled WGS sequence"/>
</dbReference>
<dbReference type="Proteomes" id="UP000663832">
    <property type="component" value="Unassembled WGS sequence"/>
</dbReference>
<dbReference type="EMBL" id="CAJNOM010000351">
    <property type="protein sequence ID" value="CAF1382910.1"/>
    <property type="molecule type" value="Genomic_DNA"/>
</dbReference>
<dbReference type="AlphaFoldDB" id="A0A815JSH9"/>
<dbReference type="OrthoDB" id="9998620at2759"/>
<keyword evidence="5" id="KW-1185">Reference proteome</keyword>
<dbReference type="Gene3D" id="2.130.10.130">
    <property type="entry name" value="Integrin alpha, N-terminal"/>
    <property type="match status" value="2"/>
</dbReference>
<dbReference type="InterPro" id="IPR013517">
    <property type="entry name" value="FG-GAP"/>
</dbReference>
<protein>
    <submittedName>
        <fullName evidence="4">Uncharacterized protein</fullName>
    </submittedName>
</protein>
<dbReference type="Pfam" id="PF13517">
    <property type="entry name" value="FG-GAP_3"/>
    <property type="match status" value="3"/>
</dbReference>
<dbReference type="InterPro" id="IPR028994">
    <property type="entry name" value="Integrin_alpha_N"/>
</dbReference>
<sequence length="795" mass="88820">MPDQLRISLHHISPLINDPTRSRFPPNTLVSTIFKEMMVEEWNVSSSYKDFYESCAPIYCTYSEKMRTNTIVGIILTLMSVIGGLIVSLRLITPYLVQFFFYLWAKTSERHQNQQQDEQVHGNWCDRFKMTMRNVIKLLHSTLINLNIFSLSDIGSTLDPIKAKRLGQWATRLYIALFIGGLSILTVYNLIQPQMMTKTFNKPPFNVYKNLKKLYGDELKCPCSVIATVYSQFIEIEPTFHKICSSPFASEEWRIGLTAGLVSNLSIYARKDYRRFLSPHLQFLQGLCQFSMNATYNSVNQFLTSLLVTSELLSETNFHQKLELLIEQSKSNAPTTFRQLLFLIRTINHGNAFMSTYGTNFEYIVPKDRSYESYAPTRALIYDDACSCGLCSNCTTQASFMTFNSSGIIPIKGLKIGCTPTPICKSKFRSISMNTSNFGLVSPAFVFADFNNDNRLDLVIYSAFRNTFNLLVGNGDGGFGAENIFSIKNFSFLAHIGVGDFNNDNRSDLVLTSRTHLGILVGNGNGTFGGLNTLSLGAKCTLEDITVANFNHDNYSDIAVVSMRNNNICVFLGKGNGTLSLPFMFSTGHNSEPRSLNVGDFNSDGHLDIAVTNNNAVNVGVFIGCGNGTFEVQKQSFTIIGSNPINLAVGDFDGDTHPDIVTSNDDENIICILSGYSNGIFDVRQKFFIKSVSTTPSVAVGDFNCDGHLDIVVGTTDPYSIDVLLGYGDVHFDTQTIFSTQLEYRDIKVVVHDFNGDTYQDLAVMYLHTNTIDIRLNICECCPREILKKNNSSLQ</sequence>